<reference evidence="1" key="1">
    <citation type="submission" date="2020-01" db="EMBL/GenBank/DDBJ databases">
        <authorList>
            <person name="Meier V. D."/>
            <person name="Meier V D."/>
        </authorList>
    </citation>
    <scope>NUCLEOTIDE SEQUENCE</scope>
    <source>
        <strain evidence="1">HLG_WM_MAG_07</strain>
    </source>
</reference>
<organism evidence="1">
    <name type="scientific">uncultured Thiotrichaceae bacterium</name>
    <dbReference type="NCBI Taxonomy" id="298394"/>
    <lineage>
        <taxon>Bacteria</taxon>
        <taxon>Pseudomonadati</taxon>
        <taxon>Pseudomonadota</taxon>
        <taxon>Gammaproteobacteria</taxon>
        <taxon>Thiotrichales</taxon>
        <taxon>Thiotrichaceae</taxon>
        <taxon>environmental samples</taxon>
    </lineage>
</organism>
<evidence type="ECO:0000313" key="1">
    <source>
        <dbReference type="EMBL" id="CAA6827482.1"/>
    </source>
</evidence>
<gene>
    <name evidence="1" type="ORF">HELGO_WM8403</name>
</gene>
<sequence length="100" mass="10964">MKSTLTLVFFATTLAALPQTNADDLHLKIHIDSETDELLQTPSSHNIATKENTTRTTQRLLSIEASPVIGGGFIVTPNEVLLPHMSMHIGENGQMHTLCR</sequence>
<protein>
    <submittedName>
        <fullName evidence="1">Uncharacterized protein</fullName>
    </submittedName>
</protein>
<accession>A0A6S6TYA6</accession>
<dbReference type="AlphaFoldDB" id="A0A6S6TYA6"/>
<proteinExistence type="predicted"/>
<dbReference type="EMBL" id="CACVAY010000140">
    <property type="protein sequence ID" value="CAA6827482.1"/>
    <property type="molecule type" value="Genomic_DNA"/>
</dbReference>
<name>A0A6S6TYA6_9GAMM</name>